<evidence type="ECO:0000256" key="2">
    <source>
        <dbReference type="ARBA" id="ARBA00022448"/>
    </source>
</evidence>
<evidence type="ECO:0000256" key="6">
    <source>
        <dbReference type="RuleBase" id="RU363032"/>
    </source>
</evidence>
<evidence type="ECO:0000256" key="3">
    <source>
        <dbReference type="ARBA" id="ARBA00022692"/>
    </source>
</evidence>
<dbReference type="GO" id="GO:0005886">
    <property type="term" value="C:plasma membrane"/>
    <property type="evidence" value="ECO:0007669"/>
    <property type="project" value="UniProtKB-SubCell"/>
</dbReference>
<keyword evidence="5 6" id="KW-0472">Membrane</keyword>
<evidence type="ECO:0000256" key="5">
    <source>
        <dbReference type="ARBA" id="ARBA00023136"/>
    </source>
</evidence>
<name>A0A6J4TJ57_9ACTN</name>
<feature type="transmembrane region" description="Helical" evidence="6">
    <location>
        <begin position="202"/>
        <end position="223"/>
    </location>
</feature>
<dbReference type="CDD" id="cd06261">
    <property type="entry name" value="TM_PBP2"/>
    <property type="match status" value="1"/>
</dbReference>
<comment type="similarity">
    <text evidence="6">Belongs to the binding-protein-dependent transport system permease family.</text>
</comment>
<protein>
    <submittedName>
        <fullName evidence="8">Glycine betaine ABC transport system permease protein</fullName>
    </submittedName>
</protein>
<sequence length="236" mass="24700">MSLALLAQLEIQDPAAGDASCVASNGFCPGWIADNFDRYLGPLGEHVYLTVVSVVIGFAIALLLALVAHRRRWLTGPIITSTGILYAIPSVAAFFLLQPITGLGNLTAIVALVSYTLLIIFRNITDGLRNVPAEIVDAARGQGLTDRQILRQVELPLAVPEILAGLRIAFSTTVGLATLAVFAGGGGLGSEILTDRFFKSNVVVAGGLAVLLAAAFDLVLLAVQRAVTGWQRAAPA</sequence>
<feature type="domain" description="ABC transmembrane type-1" evidence="7">
    <location>
        <begin position="43"/>
        <end position="220"/>
    </location>
</feature>
<feature type="transmembrane region" description="Helical" evidence="6">
    <location>
        <begin position="74"/>
        <end position="97"/>
    </location>
</feature>
<dbReference type="EMBL" id="CADCVS010000425">
    <property type="protein sequence ID" value="CAA9524882.1"/>
    <property type="molecule type" value="Genomic_DNA"/>
</dbReference>
<dbReference type="SUPFAM" id="SSF161098">
    <property type="entry name" value="MetI-like"/>
    <property type="match status" value="1"/>
</dbReference>
<dbReference type="Pfam" id="PF00528">
    <property type="entry name" value="BPD_transp_1"/>
    <property type="match status" value="1"/>
</dbReference>
<dbReference type="Gene3D" id="1.10.3720.10">
    <property type="entry name" value="MetI-like"/>
    <property type="match status" value="1"/>
</dbReference>
<gene>
    <name evidence="8" type="ORF">AVDCRST_MAG30-3295</name>
</gene>
<evidence type="ECO:0000259" key="7">
    <source>
        <dbReference type="PROSITE" id="PS50928"/>
    </source>
</evidence>
<dbReference type="GO" id="GO:0055085">
    <property type="term" value="P:transmembrane transport"/>
    <property type="evidence" value="ECO:0007669"/>
    <property type="project" value="InterPro"/>
</dbReference>
<dbReference type="AlphaFoldDB" id="A0A6J4TJ57"/>
<dbReference type="InterPro" id="IPR051204">
    <property type="entry name" value="ABC_transp_perm/SBD"/>
</dbReference>
<feature type="transmembrane region" description="Helical" evidence="6">
    <location>
        <begin position="103"/>
        <end position="121"/>
    </location>
</feature>
<evidence type="ECO:0000313" key="8">
    <source>
        <dbReference type="EMBL" id="CAA9524882.1"/>
    </source>
</evidence>
<feature type="transmembrane region" description="Helical" evidence="6">
    <location>
        <begin position="47"/>
        <end position="67"/>
    </location>
</feature>
<dbReference type="InterPro" id="IPR000515">
    <property type="entry name" value="MetI-like"/>
</dbReference>
<accession>A0A6J4TJ57</accession>
<keyword evidence="2 6" id="KW-0813">Transport</keyword>
<dbReference type="PROSITE" id="PS50928">
    <property type="entry name" value="ABC_TM1"/>
    <property type="match status" value="1"/>
</dbReference>
<proteinExistence type="inferred from homology"/>
<reference evidence="8" key="1">
    <citation type="submission" date="2020-02" db="EMBL/GenBank/DDBJ databases">
        <authorList>
            <person name="Meier V. D."/>
        </authorList>
    </citation>
    <scope>NUCLEOTIDE SEQUENCE</scope>
    <source>
        <strain evidence="8">AVDCRST_MAG30</strain>
    </source>
</reference>
<keyword evidence="4 6" id="KW-1133">Transmembrane helix</keyword>
<evidence type="ECO:0000256" key="1">
    <source>
        <dbReference type="ARBA" id="ARBA00004141"/>
    </source>
</evidence>
<comment type="subcellular location">
    <subcellularLocation>
        <location evidence="6">Cell membrane</location>
        <topology evidence="6">Multi-pass membrane protein</topology>
    </subcellularLocation>
    <subcellularLocation>
        <location evidence="1">Membrane</location>
        <topology evidence="1">Multi-pass membrane protein</topology>
    </subcellularLocation>
</comment>
<organism evidence="8">
    <name type="scientific">uncultured Solirubrobacteraceae bacterium</name>
    <dbReference type="NCBI Taxonomy" id="1162706"/>
    <lineage>
        <taxon>Bacteria</taxon>
        <taxon>Bacillati</taxon>
        <taxon>Actinomycetota</taxon>
        <taxon>Thermoleophilia</taxon>
        <taxon>Solirubrobacterales</taxon>
        <taxon>Solirubrobacteraceae</taxon>
        <taxon>environmental samples</taxon>
    </lineage>
</organism>
<dbReference type="PANTHER" id="PTHR30177">
    <property type="entry name" value="GLYCINE BETAINE/L-PROLINE TRANSPORT SYSTEM PERMEASE PROTEIN PROW"/>
    <property type="match status" value="1"/>
</dbReference>
<feature type="transmembrane region" description="Helical" evidence="6">
    <location>
        <begin position="157"/>
        <end position="182"/>
    </location>
</feature>
<dbReference type="InterPro" id="IPR035906">
    <property type="entry name" value="MetI-like_sf"/>
</dbReference>
<dbReference type="GO" id="GO:0031460">
    <property type="term" value="P:glycine betaine transport"/>
    <property type="evidence" value="ECO:0007669"/>
    <property type="project" value="TreeGrafter"/>
</dbReference>
<keyword evidence="3 6" id="KW-0812">Transmembrane</keyword>
<evidence type="ECO:0000256" key="4">
    <source>
        <dbReference type="ARBA" id="ARBA00022989"/>
    </source>
</evidence>
<dbReference type="PANTHER" id="PTHR30177:SF4">
    <property type="entry name" value="OSMOPROTECTANT IMPORT PERMEASE PROTEIN OSMW"/>
    <property type="match status" value="1"/>
</dbReference>